<evidence type="ECO:0000256" key="1">
    <source>
        <dbReference type="ARBA" id="ARBA00000798"/>
    </source>
</evidence>
<organism evidence="8 9">
    <name type="scientific">Maribellus comscasis</name>
    <dbReference type="NCBI Taxonomy" id="2681766"/>
    <lineage>
        <taxon>Bacteria</taxon>
        <taxon>Pseudomonadati</taxon>
        <taxon>Bacteroidota</taxon>
        <taxon>Bacteroidia</taxon>
        <taxon>Marinilabiliales</taxon>
        <taxon>Prolixibacteraceae</taxon>
        <taxon>Maribellus</taxon>
    </lineage>
</organism>
<gene>
    <name evidence="8" type="ORF">GM418_18245</name>
</gene>
<dbReference type="RefSeq" id="WP_158868684.1">
    <property type="nucleotide sequence ID" value="NZ_CP046401.1"/>
</dbReference>
<dbReference type="Proteomes" id="UP000428260">
    <property type="component" value="Chromosome"/>
</dbReference>
<dbReference type="KEGG" id="mcos:GM418_18245"/>
<proteinExistence type="inferred from homology"/>
<dbReference type="PANTHER" id="PTHR43856">
    <property type="entry name" value="CARDIOLIPIN HYDROLASE"/>
    <property type="match status" value="1"/>
</dbReference>
<dbReference type="Pfam" id="PF13091">
    <property type="entry name" value="PLDc_2"/>
    <property type="match status" value="1"/>
</dbReference>
<protein>
    <recommendedName>
        <fullName evidence="3">phospholipase D</fullName>
        <ecNumber evidence="3">3.1.4.4</ecNumber>
    </recommendedName>
</protein>
<evidence type="ECO:0000256" key="3">
    <source>
        <dbReference type="ARBA" id="ARBA00012027"/>
    </source>
</evidence>
<dbReference type="GO" id="GO:0016891">
    <property type="term" value="F:RNA endonuclease activity producing 5'-phosphomonoesters, hydrolytic mechanism"/>
    <property type="evidence" value="ECO:0007669"/>
    <property type="project" value="TreeGrafter"/>
</dbReference>
<reference evidence="8 9" key="1">
    <citation type="submission" date="2019-11" db="EMBL/GenBank/DDBJ databases">
        <authorList>
            <person name="Zheng R.K."/>
            <person name="Sun C.M."/>
        </authorList>
    </citation>
    <scope>NUCLEOTIDE SEQUENCE [LARGE SCALE GENOMIC DNA]</scope>
    <source>
        <strain evidence="8 9">WC007</strain>
    </source>
</reference>
<dbReference type="GO" id="GO:0004630">
    <property type="term" value="F:phospholipase D activity"/>
    <property type="evidence" value="ECO:0007669"/>
    <property type="project" value="UniProtKB-EC"/>
</dbReference>
<evidence type="ECO:0000256" key="5">
    <source>
        <dbReference type="ARBA" id="ARBA00022963"/>
    </source>
</evidence>
<dbReference type="PANTHER" id="PTHR43856:SF1">
    <property type="entry name" value="MITOCHONDRIAL CARDIOLIPIN HYDROLASE"/>
    <property type="match status" value="1"/>
</dbReference>
<dbReference type="InterPro" id="IPR051406">
    <property type="entry name" value="PLD_domain"/>
</dbReference>
<comment type="similarity">
    <text evidence="2">Belongs to the phospholipase D family.</text>
</comment>
<evidence type="ECO:0000256" key="6">
    <source>
        <dbReference type="ARBA" id="ARBA00023098"/>
    </source>
</evidence>
<evidence type="ECO:0000256" key="2">
    <source>
        <dbReference type="ARBA" id="ARBA00008664"/>
    </source>
</evidence>
<accession>A0A6I6JSW6</accession>
<evidence type="ECO:0000313" key="8">
    <source>
        <dbReference type="EMBL" id="QGY45541.1"/>
    </source>
</evidence>
<dbReference type="GO" id="GO:0016042">
    <property type="term" value="P:lipid catabolic process"/>
    <property type="evidence" value="ECO:0007669"/>
    <property type="project" value="UniProtKB-KW"/>
</dbReference>
<keyword evidence="5" id="KW-0442">Lipid degradation</keyword>
<dbReference type="InterPro" id="IPR025202">
    <property type="entry name" value="PLD-like_dom"/>
</dbReference>
<dbReference type="Gene3D" id="3.30.870.10">
    <property type="entry name" value="Endonuclease Chain A"/>
    <property type="match status" value="1"/>
</dbReference>
<dbReference type="SMART" id="SM00155">
    <property type="entry name" value="PLDc"/>
    <property type="match status" value="1"/>
</dbReference>
<dbReference type="CDD" id="cd09171">
    <property type="entry name" value="PLDc_vPLD6_like"/>
    <property type="match status" value="1"/>
</dbReference>
<keyword evidence="9" id="KW-1185">Reference proteome</keyword>
<evidence type="ECO:0000256" key="4">
    <source>
        <dbReference type="ARBA" id="ARBA00022801"/>
    </source>
</evidence>
<dbReference type="InterPro" id="IPR001736">
    <property type="entry name" value="PLipase_D/transphosphatidylase"/>
</dbReference>
<dbReference type="AlphaFoldDB" id="A0A6I6JSW6"/>
<comment type="catalytic activity">
    <reaction evidence="1">
        <text>a 1,2-diacyl-sn-glycero-3-phosphocholine + H2O = a 1,2-diacyl-sn-glycero-3-phosphate + choline + H(+)</text>
        <dbReference type="Rhea" id="RHEA:14445"/>
        <dbReference type="ChEBI" id="CHEBI:15354"/>
        <dbReference type="ChEBI" id="CHEBI:15377"/>
        <dbReference type="ChEBI" id="CHEBI:15378"/>
        <dbReference type="ChEBI" id="CHEBI:57643"/>
        <dbReference type="ChEBI" id="CHEBI:58608"/>
        <dbReference type="EC" id="3.1.4.4"/>
    </reaction>
</comment>
<dbReference type="SUPFAM" id="SSF56024">
    <property type="entry name" value="Phospholipase D/nuclease"/>
    <property type="match status" value="1"/>
</dbReference>
<feature type="domain" description="PLD phosphodiesterase" evidence="7">
    <location>
        <begin position="160"/>
        <end position="187"/>
    </location>
</feature>
<keyword evidence="4" id="KW-0378">Hydrolase</keyword>
<evidence type="ECO:0000313" key="9">
    <source>
        <dbReference type="Proteomes" id="UP000428260"/>
    </source>
</evidence>
<dbReference type="EC" id="3.1.4.4" evidence="3"/>
<dbReference type="GO" id="GO:0006793">
    <property type="term" value="P:phosphorus metabolic process"/>
    <property type="evidence" value="ECO:0007669"/>
    <property type="project" value="UniProtKB-ARBA"/>
</dbReference>
<keyword evidence="6" id="KW-0443">Lipid metabolism</keyword>
<name>A0A6I6JSW6_9BACT</name>
<evidence type="ECO:0000259" key="7">
    <source>
        <dbReference type="PROSITE" id="PS50035"/>
    </source>
</evidence>
<sequence length="221" mass="26277">MKSAIKYFVTHFDTLQSEKPHLRIIQQINKLNRKERGELRTQLFERAKFLEASKSPEQIILWLEKCFQIIDKYSFSFNRVFFSPGNGIKESIEKLLREARLSVDLCVFTITDYELARQILACQKRKMRVRIITDDEKILDHGSVIMKLKKAGIQIKTDHSHYHMHNKFGIIDNRIVITGSFNWTYTATKHNQENLLATSNFDIVKQYQTEFNRLWEEMFQL</sequence>
<dbReference type="EMBL" id="CP046401">
    <property type="protein sequence ID" value="QGY45541.1"/>
    <property type="molecule type" value="Genomic_DNA"/>
</dbReference>
<dbReference type="PROSITE" id="PS50035">
    <property type="entry name" value="PLD"/>
    <property type="match status" value="1"/>
</dbReference>